<gene>
    <name evidence="2" type="ORF">HPP92_019909</name>
</gene>
<dbReference type="EMBL" id="JADCNM010000010">
    <property type="protein sequence ID" value="KAG0465745.1"/>
    <property type="molecule type" value="Genomic_DNA"/>
</dbReference>
<feature type="compositionally biased region" description="Polar residues" evidence="1">
    <location>
        <begin position="77"/>
        <end position="87"/>
    </location>
</feature>
<comment type="caution">
    <text evidence="2">The sequence shown here is derived from an EMBL/GenBank/DDBJ whole genome shotgun (WGS) entry which is preliminary data.</text>
</comment>
<evidence type="ECO:0000313" key="2">
    <source>
        <dbReference type="EMBL" id="KAG0465745.1"/>
    </source>
</evidence>
<reference evidence="2 3" key="1">
    <citation type="journal article" date="2020" name="Nat. Food">
        <title>A phased Vanilla planifolia genome enables genetic improvement of flavour and production.</title>
        <authorList>
            <person name="Hasing T."/>
            <person name="Tang H."/>
            <person name="Brym M."/>
            <person name="Khazi F."/>
            <person name="Huang T."/>
            <person name="Chambers A.H."/>
        </authorList>
    </citation>
    <scope>NUCLEOTIDE SEQUENCE [LARGE SCALE GENOMIC DNA]</scope>
    <source>
        <tissue evidence="2">Leaf</tissue>
    </source>
</reference>
<dbReference type="Proteomes" id="UP000639772">
    <property type="component" value="Chromosome 10"/>
</dbReference>
<feature type="region of interest" description="Disordered" evidence="1">
    <location>
        <begin position="77"/>
        <end position="139"/>
    </location>
</feature>
<protein>
    <submittedName>
        <fullName evidence="2">Uncharacterized protein</fullName>
    </submittedName>
</protein>
<name>A0A835UM81_VANPL</name>
<dbReference type="AlphaFoldDB" id="A0A835UM81"/>
<sequence length="139" mass="15467">MLVMNASQSTTRYHKHQIKNREFCDGTRTSSEGSTSLGSFHKAHHDIIRPHVHHTPTSFRLLRRVDVSTSQMTRLQENLAATGTGPNRPSRPSPTSLHRPGSISSGSPTKQLISSFHNFPSGSRTRGGRESKPELSWLK</sequence>
<evidence type="ECO:0000313" key="3">
    <source>
        <dbReference type="Proteomes" id="UP000639772"/>
    </source>
</evidence>
<feature type="compositionally biased region" description="Polar residues" evidence="1">
    <location>
        <begin position="102"/>
        <end position="124"/>
    </location>
</feature>
<organism evidence="2 3">
    <name type="scientific">Vanilla planifolia</name>
    <name type="common">Vanilla</name>
    <dbReference type="NCBI Taxonomy" id="51239"/>
    <lineage>
        <taxon>Eukaryota</taxon>
        <taxon>Viridiplantae</taxon>
        <taxon>Streptophyta</taxon>
        <taxon>Embryophyta</taxon>
        <taxon>Tracheophyta</taxon>
        <taxon>Spermatophyta</taxon>
        <taxon>Magnoliopsida</taxon>
        <taxon>Liliopsida</taxon>
        <taxon>Asparagales</taxon>
        <taxon>Orchidaceae</taxon>
        <taxon>Vanilloideae</taxon>
        <taxon>Vanilleae</taxon>
        <taxon>Vanilla</taxon>
    </lineage>
</organism>
<evidence type="ECO:0000256" key="1">
    <source>
        <dbReference type="SAM" id="MobiDB-lite"/>
    </source>
</evidence>
<proteinExistence type="predicted"/>
<accession>A0A835UM81</accession>